<sequence length="173" mass="19830">MRKKILTGLLILGLFMAIASFSGGFAIFRDVEESIGNTFQAEEMQNSCGYLGKIEVADNGDLHIDAPTSGEKEVADNVFRLENTKTDKWCKLKFDSFEWKQENENELIKLQYHLMDGNIDGICKVGVKAGSEENMYFQNCATDNEIESRSYNVNDGRLGISYFKLWYCDWYWP</sequence>
<dbReference type="EMBL" id="LHXJ01000084">
    <property type="protein sequence ID" value="KXA89327.1"/>
    <property type="molecule type" value="Genomic_DNA"/>
</dbReference>
<protein>
    <submittedName>
        <fullName evidence="1">Uncharacterized protein</fullName>
    </submittedName>
</protein>
<evidence type="ECO:0000313" key="2">
    <source>
        <dbReference type="Proteomes" id="UP000070163"/>
    </source>
</evidence>
<organism evidence="1 2">
    <name type="scientific">candidate division MSBL1 archaeon SCGC-AAA259A05</name>
    <dbReference type="NCBI Taxonomy" id="1698259"/>
    <lineage>
        <taxon>Archaea</taxon>
        <taxon>Methanobacteriati</taxon>
        <taxon>Methanobacteriota</taxon>
        <taxon>candidate division MSBL1</taxon>
    </lineage>
</organism>
<evidence type="ECO:0000313" key="1">
    <source>
        <dbReference type="EMBL" id="KXA89327.1"/>
    </source>
</evidence>
<proteinExistence type="predicted"/>
<reference evidence="1 2" key="1">
    <citation type="journal article" date="2016" name="Sci. Rep.">
        <title>Metabolic traits of an uncultured archaeal lineage -MSBL1- from brine pools of the Red Sea.</title>
        <authorList>
            <person name="Mwirichia R."/>
            <person name="Alam I."/>
            <person name="Rashid M."/>
            <person name="Vinu M."/>
            <person name="Ba-Alawi W."/>
            <person name="Anthony Kamau A."/>
            <person name="Kamanda Ngugi D."/>
            <person name="Goker M."/>
            <person name="Klenk H.P."/>
            <person name="Bajic V."/>
            <person name="Stingl U."/>
        </authorList>
    </citation>
    <scope>NUCLEOTIDE SEQUENCE [LARGE SCALE GENOMIC DNA]</scope>
    <source>
        <strain evidence="1">SCGC-AAA259A05</strain>
    </source>
</reference>
<dbReference type="AlphaFoldDB" id="A0A133U553"/>
<name>A0A133U553_9EURY</name>
<dbReference type="Proteomes" id="UP000070163">
    <property type="component" value="Unassembled WGS sequence"/>
</dbReference>
<comment type="caution">
    <text evidence="1">The sequence shown here is derived from an EMBL/GenBank/DDBJ whole genome shotgun (WGS) entry which is preliminary data.</text>
</comment>
<accession>A0A133U553</accession>
<keyword evidence="2" id="KW-1185">Reference proteome</keyword>
<gene>
    <name evidence="1" type="ORF">AKJ57_05455</name>
</gene>